<dbReference type="FunFam" id="3.30.30.30:FF:000007">
    <property type="entry name" value="Heat shock 70 kDa protein 13"/>
    <property type="match status" value="1"/>
</dbReference>
<comment type="caution">
    <text evidence="12">The sequence shown here is derived from an EMBL/GenBank/DDBJ whole genome shotgun (WGS) entry which is preliminary data.</text>
</comment>
<evidence type="ECO:0000256" key="5">
    <source>
        <dbReference type="ARBA" id="ARBA00018765"/>
    </source>
</evidence>
<evidence type="ECO:0000256" key="1">
    <source>
        <dbReference type="ARBA" id="ARBA00002077"/>
    </source>
</evidence>
<dbReference type="Gene3D" id="3.30.30.30">
    <property type="match status" value="1"/>
</dbReference>
<evidence type="ECO:0000256" key="7">
    <source>
        <dbReference type="ARBA" id="ARBA00022741"/>
    </source>
</evidence>
<evidence type="ECO:0000313" key="13">
    <source>
        <dbReference type="Proteomes" id="UP000553862"/>
    </source>
</evidence>
<comment type="function">
    <text evidence="1">Has peptide-independent ATPase activity.</text>
</comment>
<reference evidence="12 13" key="1">
    <citation type="submission" date="2019-09" db="EMBL/GenBank/DDBJ databases">
        <title>Bird 10,000 Genomes (B10K) Project - Family phase.</title>
        <authorList>
            <person name="Zhang G."/>
        </authorList>
    </citation>
    <scope>NUCLEOTIDE SEQUENCE [LARGE SCALE GENOMIC DNA]</scope>
    <source>
        <strain evidence="12">OUT-0049</strain>
        <tissue evidence="12">Muscle</tissue>
    </source>
</reference>
<evidence type="ECO:0000256" key="10">
    <source>
        <dbReference type="ARBA" id="ARBA00022848"/>
    </source>
</evidence>
<comment type="subcellular location">
    <subcellularLocation>
        <location evidence="2">Microsome</location>
    </subcellularLocation>
</comment>
<dbReference type="InterPro" id="IPR018181">
    <property type="entry name" value="Heat_shock_70_CS"/>
</dbReference>
<dbReference type="InterPro" id="IPR013126">
    <property type="entry name" value="Hsp_70_fam"/>
</dbReference>
<dbReference type="PANTHER" id="PTHR19375">
    <property type="entry name" value="HEAT SHOCK PROTEIN 70KDA"/>
    <property type="match status" value="1"/>
</dbReference>
<organism evidence="12 13">
    <name type="scientific">Molothrus ater</name>
    <name type="common">Brown-headed cowbird</name>
    <dbReference type="NCBI Taxonomy" id="84834"/>
    <lineage>
        <taxon>Eukaryota</taxon>
        <taxon>Metazoa</taxon>
        <taxon>Chordata</taxon>
        <taxon>Craniata</taxon>
        <taxon>Vertebrata</taxon>
        <taxon>Euteleostomi</taxon>
        <taxon>Archelosauria</taxon>
        <taxon>Archosauria</taxon>
        <taxon>Dinosauria</taxon>
        <taxon>Saurischia</taxon>
        <taxon>Theropoda</taxon>
        <taxon>Coelurosauria</taxon>
        <taxon>Aves</taxon>
        <taxon>Neognathae</taxon>
        <taxon>Neoaves</taxon>
        <taxon>Telluraves</taxon>
        <taxon>Australaves</taxon>
        <taxon>Passeriformes</taxon>
        <taxon>Passeroidea</taxon>
        <taxon>Icteridae</taxon>
        <taxon>Molothrus</taxon>
    </lineage>
</organism>
<evidence type="ECO:0000256" key="9">
    <source>
        <dbReference type="ARBA" id="ARBA00022840"/>
    </source>
</evidence>
<evidence type="ECO:0000256" key="8">
    <source>
        <dbReference type="ARBA" id="ARBA00022824"/>
    </source>
</evidence>
<dbReference type="Gene3D" id="3.30.420.40">
    <property type="match status" value="2"/>
</dbReference>
<dbReference type="Gene3D" id="3.90.640.10">
    <property type="entry name" value="Actin, Chain A, domain 4"/>
    <property type="match status" value="1"/>
</dbReference>
<keyword evidence="8" id="KW-0256">Endoplasmic reticulum</keyword>
<comment type="subunit">
    <text evidence="4">Binds UBQLN2.</text>
</comment>
<gene>
    <name evidence="12" type="primary">Hspa13</name>
    <name evidence="12" type="ORF">MOLATE_R14447</name>
</gene>
<evidence type="ECO:0000256" key="4">
    <source>
        <dbReference type="ARBA" id="ARBA00011671"/>
    </source>
</evidence>
<name>A0A7L3VXZ1_MOLAT</name>
<evidence type="ECO:0000256" key="6">
    <source>
        <dbReference type="ARBA" id="ARBA00022729"/>
    </source>
</evidence>
<feature type="non-terminal residue" evidence="12">
    <location>
        <position position="1"/>
    </location>
</feature>
<dbReference type="FunFam" id="3.30.420.40:FF:000103">
    <property type="entry name" value="Heat shock 70 kDa protein 13"/>
    <property type="match status" value="1"/>
</dbReference>
<keyword evidence="13" id="KW-1185">Reference proteome</keyword>
<dbReference type="PROSITE" id="PS00329">
    <property type="entry name" value="HSP70_2"/>
    <property type="match status" value="1"/>
</dbReference>
<comment type="similarity">
    <text evidence="3">Belongs to the heat shock protein 70 family.</text>
</comment>
<keyword evidence="9" id="KW-0067">ATP-binding</keyword>
<feature type="non-terminal residue" evidence="12">
    <location>
        <position position="467"/>
    </location>
</feature>
<keyword evidence="6" id="KW-0732">Signal</keyword>
<dbReference type="GO" id="GO:0005524">
    <property type="term" value="F:ATP binding"/>
    <property type="evidence" value="ECO:0007669"/>
    <property type="project" value="UniProtKB-KW"/>
</dbReference>
<dbReference type="PRINTS" id="PR00301">
    <property type="entry name" value="HEATSHOCK70"/>
</dbReference>
<dbReference type="EMBL" id="VZUF01143758">
    <property type="protein sequence ID" value="NXV69264.1"/>
    <property type="molecule type" value="Genomic_DNA"/>
</dbReference>
<dbReference type="SUPFAM" id="SSF53067">
    <property type="entry name" value="Actin-like ATPase domain"/>
    <property type="match status" value="2"/>
</dbReference>
<dbReference type="CDD" id="cd10237">
    <property type="entry name" value="ASKHA_NBD_HSP70_HSPA13"/>
    <property type="match status" value="1"/>
</dbReference>
<dbReference type="AlphaFoldDB" id="A0A7L3VXZ1"/>
<dbReference type="PROSITE" id="PS00297">
    <property type="entry name" value="HSP70_1"/>
    <property type="match status" value="1"/>
</dbReference>
<protein>
    <recommendedName>
        <fullName evidence="5">Heat shock 70 kDa protein 13</fullName>
    </recommendedName>
    <alternativeName>
        <fullName evidence="11">Stress-70 protein chaperone microsome-associated 60 kDa protein</fullName>
    </alternativeName>
</protein>
<dbReference type="InterPro" id="IPR043129">
    <property type="entry name" value="ATPase_NBD"/>
</dbReference>
<dbReference type="GO" id="GO:0140662">
    <property type="term" value="F:ATP-dependent protein folding chaperone"/>
    <property type="evidence" value="ECO:0007669"/>
    <property type="project" value="InterPro"/>
</dbReference>
<keyword evidence="10" id="KW-0492">Microsome</keyword>
<dbReference type="Proteomes" id="UP000553862">
    <property type="component" value="Unassembled WGS sequence"/>
</dbReference>
<evidence type="ECO:0000256" key="11">
    <source>
        <dbReference type="ARBA" id="ARBA00031426"/>
    </source>
</evidence>
<sequence>CCSQLGVSGSAVLALLLASYLAQQYLPMPTPRVIGIDLGTTYCSVGVFLPGSGAVRVIVDESGHSSIPSVVSFTDTGVHVGYQGLELADANPQNTIYDAKRFIGKAFTPEELQSESSRYPFKIVNKNGLAEFSVTTNETFHITPERIGSKLLLKLKKMAEANLGMSISKAVISVPAEFDERQRNSTIKAANLAGLSVLRVINEPTAAAMAYGLHKADVFNVLVVDLGGGTLDVSLLNKMGGMFITRAMAGNNKLGGQDFNQRLMVYLYDQLRQRFGSLPTQKEEIHRLRQAVEAVKLNLTVHEAATLRVLLTLPANQLTRELAKSQVKTNSASQNTKGLKNLGDTSKVEGNFVEVVFETEISRKLFEMLNKDLFEKILVPIEQVLQEGHLHKAEVDEIVLVGGSTRIPKIREVIRDFFGKEPNTSVDPDLAVVTGVAIQAGILAGSWPLQVSAIEIPNKHLRKTNFN</sequence>
<dbReference type="PROSITE" id="PS01036">
    <property type="entry name" value="HSP70_3"/>
    <property type="match status" value="1"/>
</dbReference>
<evidence type="ECO:0000256" key="3">
    <source>
        <dbReference type="ARBA" id="ARBA00007381"/>
    </source>
</evidence>
<evidence type="ECO:0000256" key="2">
    <source>
        <dbReference type="ARBA" id="ARBA00004144"/>
    </source>
</evidence>
<keyword evidence="7" id="KW-0547">Nucleotide-binding</keyword>
<proteinExistence type="inferred from homology"/>
<accession>A0A7L3VXZ1</accession>
<dbReference type="Pfam" id="PF00012">
    <property type="entry name" value="HSP70"/>
    <property type="match status" value="2"/>
</dbReference>
<evidence type="ECO:0000313" key="12">
    <source>
        <dbReference type="EMBL" id="NXV69264.1"/>
    </source>
</evidence>
<dbReference type="InterPro" id="IPR042048">
    <property type="entry name" value="HSPA13"/>
</dbReference>